<dbReference type="GO" id="GO:1990023">
    <property type="term" value="C:mitotic spindle midzone"/>
    <property type="evidence" value="ECO:0007669"/>
    <property type="project" value="TreeGrafter"/>
</dbReference>
<dbReference type="GO" id="GO:0008608">
    <property type="term" value="P:attachment of spindle microtubules to kinetochore"/>
    <property type="evidence" value="ECO:0007669"/>
    <property type="project" value="TreeGrafter"/>
</dbReference>
<evidence type="ECO:0000256" key="8">
    <source>
        <dbReference type="ARBA" id="ARBA00022618"/>
    </source>
</evidence>
<dbReference type="AlphaFoldDB" id="A0A1X2G346"/>
<dbReference type="Proteomes" id="UP000242146">
    <property type="component" value="Unassembled WGS sequence"/>
</dbReference>
<keyword evidence="11" id="KW-0995">Kinetochore</keyword>
<evidence type="ECO:0000256" key="14">
    <source>
        <dbReference type="ARBA" id="ARBA00023306"/>
    </source>
</evidence>
<evidence type="ECO:0000256" key="9">
    <source>
        <dbReference type="ARBA" id="ARBA00022701"/>
    </source>
</evidence>
<accession>A0A1X2G346</accession>
<dbReference type="GO" id="GO:0000278">
    <property type="term" value="P:mitotic cell cycle"/>
    <property type="evidence" value="ECO:0007669"/>
    <property type="project" value="InterPro"/>
</dbReference>
<dbReference type="PANTHER" id="PTHR28036">
    <property type="entry name" value="DASH COMPLEX SUBUNIT DAD2"/>
    <property type="match status" value="1"/>
</dbReference>
<protein>
    <recommendedName>
        <fullName evidence="5">DASH complex subunit DAD2</fullName>
    </recommendedName>
    <alternativeName>
        <fullName evidence="16">Outer kinetochore protein DAD2</fullName>
    </alternativeName>
</protein>
<evidence type="ECO:0000256" key="2">
    <source>
        <dbReference type="ARBA" id="ARBA00004186"/>
    </source>
</evidence>
<keyword evidence="6" id="KW-0158">Chromosome</keyword>
<comment type="caution">
    <text evidence="17">The sequence shown here is derived from an EMBL/GenBank/DDBJ whole genome shotgun (WGS) entry which is preliminary data.</text>
</comment>
<evidence type="ECO:0000256" key="13">
    <source>
        <dbReference type="ARBA" id="ARBA00023242"/>
    </source>
</evidence>
<evidence type="ECO:0000256" key="1">
    <source>
        <dbReference type="ARBA" id="ARBA00004123"/>
    </source>
</evidence>
<keyword evidence="10" id="KW-0498">Mitosis</keyword>
<dbReference type="InterPro" id="IPR013963">
    <property type="entry name" value="DASH_Dad2"/>
</dbReference>
<evidence type="ECO:0000256" key="11">
    <source>
        <dbReference type="ARBA" id="ARBA00022838"/>
    </source>
</evidence>
<evidence type="ECO:0000256" key="4">
    <source>
        <dbReference type="ARBA" id="ARBA00005501"/>
    </source>
</evidence>
<evidence type="ECO:0000313" key="17">
    <source>
        <dbReference type="EMBL" id="ORX43341.1"/>
    </source>
</evidence>
<evidence type="ECO:0000256" key="7">
    <source>
        <dbReference type="ARBA" id="ARBA00022490"/>
    </source>
</evidence>
<dbReference type="Pfam" id="PF08654">
    <property type="entry name" value="DASH_Dad2"/>
    <property type="match status" value="1"/>
</dbReference>
<evidence type="ECO:0000256" key="10">
    <source>
        <dbReference type="ARBA" id="ARBA00022776"/>
    </source>
</evidence>
<dbReference type="PANTHER" id="PTHR28036:SF1">
    <property type="entry name" value="DASH COMPLEX SUBUNIT DAD2"/>
    <property type="match status" value="1"/>
</dbReference>
<keyword evidence="8" id="KW-0132">Cell division</keyword>
<evidence type="ECO:0000256" key="5">
    <source>
        <dbReference type="ARBA" id="ARBA00020260"/>
    </source>
</evidence>
<keyword evidence="18" id="KW-1185">Reference proteome</keyword>
<dbReference type="GO" id="GO:0005874">
    <property type="term" value="C:microtubule"/>
    <property type="evidence" value="ECO:0007669"/>
    <property type="project" value="UniProtKB-KW"/>
</dbReference>
<evidence type="ECO:0000256" key="12">
    <source>
        <dbReference type="ARBA" id="ARBA00023212"/>
    </source>
</evidence>
<organism evidence="17 18">
    <name type="scientific">Hesseltinella vesiculosa</name>
    <dbReference type="NCBI Taxonomy" id="101127"/>
    <lineage>
        <taxon>Eukaryota</taxon>
        <taxon>Fungi</taxon>
        <taxon>Fungi incertae sedis</taxon>
        <taxon>Mucoromycota</taxon>
        <taxon>Mucoromycotina</taxon>
        <taxon>Mucoromycetes</taxon>
        <taxon>Mucorales</taxon>
        <taxon>Cunninghamellaceae</taxon>
        <taxon>Hesseltinella</taxon>
    </lineage>
</organism>
<evidence type="ECO:0000256" key="15">
    <source>
        <dbReference type="ARBA" id="ARBA00023328"/>
    </source>
</evidence>
<reference evidence="17 18" key="1">
    <citation type="submission" date="2016-07" db="EMBL/GenBank/DDBJ databases">
        <title>Pervasive Adenine N6-methylation of Active Genes in Fungi.</title>
        <authorList>
            <consortium name="DOE Joint Genome Institute"/>
            <person name="Mondo S.J."/>
            <person name="Dannebaum R.O."/>
            <person name="Kuo R.C."/>
            <person name="Labutti K."/>
            <person name="Haridas S."/>
            <person name="Kuo A."/>
            <person name="Salamov A."/>
            <person name="Ahrendt S.R."/>
            <person name="Lipzen A."/>
            <person name="Sullivan W."/>
            <person name="Andreopoulos W.B."/>
            <person name="Clum A."/>
            <person name="Lindquist E."/>
            <person name="Daum C."/>
            <person name="Ramamoorthy G.K."/>
            <person name="Gryganskyi A."/>
            <person name="Culley D."/>
            <person name="Magnuson J.K."/>
            <person name="James T.Y."/>
            <person name="O'Malley M.A."/>
            <person name="Stajich J.E."/>
            <person name="Spatafora J.W."/>
            <person name="Visel A."/>
            <person name="Grigoriev I.V."/>
        </authorList>
    </citation>
    <scope>NUCLEOTIDE SEQUENCE [LARGE SCALE GENOMIC DNA]</scope>
    <source>
        <strain evidence="17 18">NRRL 3301</strain>
    </source>
</reference>
<dbReference type="GO" id="GO:0042729">
    <property type="term" value="C:DASH complex"/>
    <property type="evidence" value="ECO:0007669"/>
    <property type="project" value="InterPro"/>
</dbReference>
<comment type="subcellular location">
    <subcellularLocation>
        <location evidence="3">Chromosome</location>
        <location evidence="3">Centromere</location>
        <location evidence="3">Kinetochore</location>
    </subcellularLocation>
    <subcellularLocation>
        <location evidence="2">Cytoplasm</location>
        <location evidence="2">Cytoskeleton</location>
        <location evidence="2">Spindle</location>
    </subcellularLocation>
    <subcellularLocation>
        <location evidence="1">Nucleus</location>
    </subcellularLocation>
</comment>
<keyword evidence="9" id="KW-0493">Microtubule</keyword>
<keyword evidence="13" id="KW-0539">Nucleus</keyword>
<evidence type="ECO:0000256" key="3">
    <source>
        <dbReference type="ARBA" id="ARBA00004629"/>
    </source>
</evidence>
<keyword evidence="14" id="KW-0131">Cell cycle</keyword>
<keyword evidence="15" id="KW-0137">Centromere</keyword>
<dbReference type="GO" id="GO:0051301">
    <property type="term" value="P:cell division"/>
    <property type="evidence" value="ECO:0007669"/>
    <property type="project" value="UniProtKB-KW"/>
</dbReference>
<proteinExistence type="inferred from homology"/>
<gene>
    <name evidence="17" type="ORF">DM01DRAFT_77009</name>
</gene>
<name>A0A1X2G346_9FUNG</name>
<dbReference type="GO" id="GO:0044732">
    <property type="term" value="C:mitotic spindle pole body"/>
    <property type="evidence" value="ECO:0007669"/>
    <property type="project" value="TreeGrafter"/>
</dbReference>
<dbReference type="EMBL" id="MCGT01000056">
    <property type="protein sequence ID" value="ORX43341.1"/>
    <property type="molecule type" value="Genomic_DNA"/>
</dbReference>
<evidence type="ECO:0000256" key="6">
    <source>
        <dbReference type="ARBA" id="ARBA00022454"/>
    </source>
</evidence>
<evidence type="ECO:0000313" key="18">
    <source>
        <dbReference type="Proteomes" id="UP000242146"/>
    </source>
</evidence>
<keyword evidence="12" id="KW-0206">Cytoskeleton</keyword>
<dbReference type="OrthoDB" id="2284044at2759"/>
<comment type="similarity">
    <text evidence="4">Belongs to the DASH complex DAD2 family.</text>
</comment>
<evidence type="ECO:0000256" key="16">
    <source>
        <dbReference type="ARBA" id="ARBA00030568"/>
    </source>
</evidence>
<sequence length="146" mass="16553">MDYGARPQRQKMASAAKLAMIYEKQQELEELQKMKELSEHLVQHFENLTQSVESLAMGCKGVAQSLGNWDYVFRTMGSINTESSSFGNSTIVKLPQQLFTQIEFSSWHCQCQVCLLLHSSKRGSYMGANVSKSRAAFTILLEMFIE</sequence>
<keyword evidence="7" id="KW-0963">Cytoplasm</keyword>